<keyword evidence="1" id="KW-0812">Transmembrane</keyword>
<protein>
    <submittedName>
        <fullName evidence="3">Thioredoxin family protein</fullName>
    </submittedName>
</protein>
<accession>A0ABY8CAS3</accession>
<dbReference type="EMBL" id="CP118868">
    <property type="protein sequence ID" value="WEG36210.1"/>
    <property type="molecule type" value="Genomic_DNA"/>
</dbReference>
<reference evidence="3 4" key="1">
    <citation type="submission" date="2023-02" db="EMBL/GenBank/DDBJ databases">
        <title>Novel Oscillospiraceae bacterial genomes.</title>
        <authorList>
            <person name="Srinivasan S."/>
            <person name="Austin M.N."/>
            <person name="Fiedler T.L."/>
            <person name="Strenk S.M."/>
            <person name="Agnew K.J."/>
            <person name="Nagana Gowda G.A."/>
            <person name="Raftery D."/>
            <person name="Beamer M.A."/>
            <person name="Achilles S.L."/>
            <person name="Wiesenfeld H.C."/>
            <person name="Fredricks D.N."/>
            <person name="Hillier S.L."/>
        </authorList>
    </citation>
    <scope>NUCLEOTIDE SEQUENCE [LARGE SCALE GENOMIC DNA]</scope>
    <source>
        <strain evidence="3 4">CHIC02 1186E3-8</strain>
    </source>
</reference>
<dbReference type="Proteomes" id="UP001220478">
    <property type="component" value="Chromosome"/>
</dbReference>
<sequence>MRKNFKLRSGSPRPGSREKLLYFIGLSVLIIVLLFIAVFFYLPANYYKDRAQERELEANIKNYVAEAVNSADNVLLAASAEPGSDEITLTMRKITDLASFVKKSKRPVLLAIRELGNGRAEPVIEPLLEDLAEKYYRKLYVVLVDPDQKDDFLENLDFRYVPTFYLWQSGIIKAEISGYTDQALQELQQKVQEITLSNQNH</sequence>
<organism evidence="3 4">
    <name type="scientific">Amygdalobacter indicium</name>
    <dbReference type="NCBI Taxonomy" id="3029272"/>
    <lineage>
        <taxon>Bacteria</taxon>
        <taxon>Bacillati</taxon>
        <taxon>Bacillota</taxon>
        <taxon>Clostridia</taxon>
        <taxon>Eubacteriales</taxon>
        <taxon>Oscillospiraceae</taxon>
        <taxon>Amygdalobacter</taxon>
    </lineage>
</organism>
<name>A0ABY8CAS3_9FIRM</name>
<dbReference type="RefSeq" id="WP_315570202.1">
    <property type="nucleotide sequence ID" value="NZ_CP118866.1"/>
</dbReference>
<evidence type="ECO:0000313" key="4">
    <source>
        <dbReference type="Proteomes" id="UP001220478"/>
    </source>
</evidence>
<dbReference type="CDD" id="cd02947">
    <property type="entry name" value="TRX_family"/>
    <property type="match status" value="1"/>
</dbReference>
<keyword evidence="1" id="KW-0472">Membrane</keyword>
<dbReference type="Pfam" id="PF00085">
    <property type="entry name" value="Thioredoxin"/>
    <property type="match status" value="1"/>
</dbReference>
<feature type="domain" description="Thioredoxin" evidence="2">
    <location>
        <begin position="124"/>
        <end position="185"/>
    </location>
</feature>
<proteinExistence type="predicted"/>
<feature type="transmembrane region" description="Helical" evidence="1">
    <location>
        <begin position="20"/>
        <end position="42"/>
    </location>
</feature>
<keyword evidence="1" id="KW-1133">Transmembrane helix</keyword>
<dbReference type="InterPro" id="IPR013766">
    <property type="entry name" value="Thioredoxin_domain"/>
</dbReference>
<keyword evidence="4" id="KW-1185">Reference proteome</keyword>
<evidence type="ECO:0000256" key="1">
    <source>
        <dbReference type="SAM" id="Phobius"/>
    </source>
</evidence>
<dbReference type="Gene3D" id="3.40.30.10">
    <property type="entry name" value="Glutaredoxin"/>
    <property type="match status" value="1"/>
</dbReference>
<evidence type="ECO:0000313" key="3">
    <source>
        <dbReference type="EMBL" id="WEG36210.1"/>
    </source>
</evidence>
<evidence type="ECO:0000259" key="2">
    <source>
        <dbReference type="Pfam" id="PF00085"/>
    </source>
</evidence>
<dbReference type="InterPro" id="IPR036249">
    <property type="entry name" value="Thioredoxin-like_sf"/>
</dbReference>
<gene>
    <name evidence="3" type="ORF">PYS61_03260</name>
</gene>
<dbReference type="SUPFAM" id="SSF52833">
    <property type="entry name" value="Thioredoxin-like"/>
    <property type="match status" value="1"/>
</dbReference>